<name>A0AA38U386_9ASTR</name>
<dbReference type="AlphaFoldDB" id="A0AA38U386"/>
<gene>
    <name evidence="1" type="ORF">OSB04_001227</name>
</gene>
<dbReference type="PANTHER" id="PTHR33544">
    <property type="entry name" value="DUF4005 DOMAIN-CONTAINING PROTEIN-RELATED"/>
    <property type="match status" value="1"/>
</dbReference>
<dbReference type="EMBL" id="JARYMX010000001">
    <property type="protein sequence ID" value="KAJ9565261.1"/>
    <property type="molecule type" value="Genomic_DNA"/>
</dbReference>
<dbReference type="PANTHER" id="PTHR33544:SF5">
    <property type="entry name" value="DUF4005 DOMAIN-CONTAINING PROTEIN"/>
    <property type="match status" value="1"/>
</dbReference>
<dbReference type="Proteomes" id="UP001172457">
    <property type="component" value="Chromosome 1"/>
</dbReference>
<protein>
    <submittedName>
        <fullName evidence="1">Uncharacterized protein</fullName>
    </submittedName>
</protein>
<dbReference type="InterPro" id="IPR040344">
    <property type="entry name" value="At3g17950-like"/>
</dbReference>
<comment type="caution">
    <text evidence="1">The sequence shown here is derived from an EMBL/GenBank/DDBJ whole genome shotgun (WGS) entry which is preliminary data.</text>
</comment>
<keyword evidence="2" id="KW-1185">Reference proteome</keyword>
<evidence type="ECO:0000313" key="2">
    <source>
        <dbReference type="Proteomes" id="UP001172457"/>
    </source>
</evidence>
<organism evidence="1 2">
    <name type="scientific">Centaurea solstitialis</name>
    <name type="common">yellow star-thistle</name>
    <dbReference type="NCBI Taxonomy" id="347529"/>
    <lineage>
        <taxon>Eukaryota</taxon>
        <taxon>Viridiplantae</taxon>
        <taxon>Streptophyta</taxon>
        <taxon>Embryophyta</taxon>
        <taxon>Tracheophyta</taxon>
        <taxon>Spermatophyta</taxon>
        <taxon>Magnoliopsida</taxon>
        <taxon>eudicotyledons</taxon>
        <taxon>Gunneridae</taxon>
        <taxon>Pentapetalae</taxon>
        <taxon>asterids</taxon>
        <taxon>campanulids</taxon>
        <taxon>Asterales</taxon>
        <taxon>Asteraceae</taxon>
        <taxon>Carduoideae</taxon>
        <taxon>Cardueae</taxon>
        <taxon>Centaureinae</taxon>
        <taxon>Centaurea</taxon>
    </lineage>
</organism>
<accession>A0AA38U386</accession>
<evidence type="ECO:0000313" key="1">
    <source>
        <dbReference type="EMBL" id="KAJ9565261.1"/>
    </source>
</evidence>
<sequence>MGVSSIVELSRRSLRRGKMLSESFSLGFNRKSNSKSKSWCFGFCLCQRGNVDVVDVSNNNVVPLGHFLEVERRAAQDHRQGQHSPFMYGADELTLAQPFGESSNSLFLDGQIMPPTIPSVWSGSNANGKRVGRGFVTLCF</sequence>
<reference evidence="1" key="1">
    <citation type="submission" date="2023-03" db="EMBL/GenBank/DDBJ databases">
        <title>Chromosome-scale reference genome and RAD-based genetic map of yellow starthistle (Centaurea solstitialis) reveal putative structural variation and QTLs associated with invader traits.</title>
        <authorList>
            <person name="Reatini B."/>
            <person name="Cang F.A."/>
            <person name="Jiang Q."/>
            <person name="Mckibben M.T.W."/>
            <person name="Barker M.S."/>
            <person name="Rieseberg L.H."/>
            <person name="Dlugosch K.M."/>
        </authorList>
    </citation>
    <scope>NUCLEOTIDE SEQUENCE</scope>
    <source>
        <strain evidence="1">CAN-66</strain>
        <tissue evidence="1">Leaf</tissue>
    </source>
</reference>
<proteinExistence type="predicted"/>